<reference evidence="1" key="1">
    <citation type="submission" date="2020-03" db="EMBL/GenBank/DDBJ databases">
        <title>Site-based positive gene gene selection in Geosmithia morbida across the United States reveals a broad range of putative effectors and factors for local host and environmental adapation.</title>
        <authorList>
            <person name="Onufrak A."/>
            <person name="Murdoch R.W."/>
            <person name="Gazis R."/>
            <person name="Huff M."/>
            <person name="Staton M."/>
            <person name="Klingeman W."/>
            <person name="Hadziabdic D."/>
        </authorList>
    </citation>
    <scope>NUCLEOTIDE SEQUENCE</scope>
    <source>
        <strain evidence="1">1262</strain>
    </source>
</reference>
<dbReference type="AlphaFoldDB" id="A0A9P4YUF9"/>
<dbReference type="RefSeq" id="XP_035321958.1">
    <property type="nucleotide sequence ID" value="XM_035468824.1"/>
</dbReference>
<evidence type="ECO:0000313" key="2">
    <source>
        <dbReference type="Proteomes" id="UP000749293"/>
    </source>
</evidence>
<evidence type="ECO:0000313" key="1">
    <source>
        <dbReference type="EMBL" id="KAF4123306.1"/>
    </source>
</evidence>
<dbReference type="GeneID" id="55973081"/>
<organism evidence="1 2">
    <name type="scientific">Geosmithia morbida</name>
    <dbReference type="NCBI Taxonomy" id="1094350"/>
    <lineage>
        <taxon>Eukaryota</taxon>
        <taxon>Fungi</taxon>
        <taxon>Dikarya</taxon>
        <taxon>Ascomycota</taxon>
        <taxon>Pezizomycotina</taxon>
        <taxon>Sordariomycetes</taxon>
        <taxon>Hypocreomycetidae</taxon>
        <taxon>Hypocreales</taxon>
        <taxon>Bionectriaceae</taxon>
        <taxon>Geosmithia</taxon>
    </lineage>
</organism>
<protein>
    <submittedName>
        <fullName evidence="1">Uncharacterized protein</fullName>
    </submittedName>
</protein>
<accession>A0A9P4YUF9</accession>
<dbReference type="Proteomes" id="UP000749293">
    <property type="component" value="Unassembled WGS sequence"/>
</dbReference>
<comment type="caution">
    <text evidence="1">The sequence shown here is derived from an EMBL/GenBank/DDBJ whole genome shotgun (WGS) entry which is preliminary data.</text>
</comment>
<sequence length="250" mass="28290">MRRLGAIKASHKFPFAYQNSFPTPVCRKFHTIQGQIKGSIDATPEMSYTKRVPRDLNDELQTFRNGSPEGRYRIYTGIFSWLCELLLSTEVKENEAHKKSLLGMCLRKIPACVDDIERWDRETSQDKVTSSLNGTISVSLEIYGQLEEFGAAGLGWRPLKQTVRAHGMSLLKKAVAEGLFDASFVGLLKSGGCVWLRVRISQRKTPSRYLDMFEGLFCSPDFGRREHQSGKNVWPRRCGAFENDDGNACQ</sequence>
<dbReference type="OrthoDB" id="4159838at2759"/>
<keyword evidence="2" id="KW-1185">Reference proteome</keyword>
<proteinExistence type="predicted"/>
<gene>
    <name evidence="1" type="ORF">GMORB2_6858</name>
</gene>
<dbReference type="EMBL" id="JAANYQ010000007">
    <property type="protein sequence ID" value="KAF4123306.1"/>
    <property type="molecule type" value="Genomic_DNA"/>
</dbReference>
<name>A0A9P4YUF9_9HYPO</name>